<feature type="signal peptide" evidence="2">
    <location>
        <begin position="1"/>
        <end position="32"/>
    </location>
</feature>
<keyword evidence="1" id="KW-0812">Transmembrane</keyword>
<dbReference type="STRING" id="553973.CLOHYLEM_05380"/>
<evidence type="ECO:0000313" key="3">
    <source>
        <dbReference type="EMBL" id="EEG74716.1"/>
    </source>
</evidence>
<keyword evidence="1" id="KW-1133">Transmembrane helix</keyword>
<keyword evidence="1" id="KW-0472">Membrane</keyword>
<dbReference type="InterPro" id="IPR026906">
    <property type="entry name" value="LRR_5"/>
</dbReference>
<dbReference type="HOGENOM" id="CLU_473052_0_0_9"/>
<dbReference type="SUPFAM" id="SSF52058">
    <property type="entry name" value="L domain-like"/>
    <property type="match status" value="1"/>
</dbReference>
<evidence type="ECO:0000256" key="1">
    <source>
        <dbReference type="SAM" id="Phobius"/>
    </source>
</evidence>
<dbReference type="Proteomes" id="UP000004893">
    <property type="component" value="Unassembled WGS sequence"/>
</dbReference>
<dbReference type="AlphaFoldDB" id="C0BZY8"/>
<sequence length="701" mass="71856">MMKVEMRMKKRLGFVLCAALLFCGNVPAVAFAANDGCTHVHDGSCGYVSAVEGAPCGHVHDESCGGLPVRGSVPTDYEDSGGAASNSDTGTPAVQAETAAAVTLPAATERDASADTFEAGGLGYKVLTSGADLRTVSLTGWGAGGAQATLAIPATVQDGGGNTYKVTEIAERAFAGGTAATTLDITGAVNLVQIRNNAFNSWKNLTANGLDLSGLTSLTTIGSTAFYNCGFTGGLNLTDLTNLTTIGEYAFKNCGFTGGLDVSGLTNLTTIGESAFYNCGFTGGLDVSGLTNLTTIGGFAFYNCGFTGGLDLTSLKNLTTIGEFAFNNCGFTGGLDLTGLTNLTTIGGFAFNNCGFTGGLDLTGLTNLTTMGEYAFSDCGFSSARLPAQMTVIPPGLFSGCRNLAAAELPSGLTQIGVDAFSYCGFTGTLDLSGYARLTTISGGAFWGNAALTEVRLPAGLTSLGDRAFQECSSLTSLRFYGADAPAIGSYIFSAMAANATTGTVYYPFGGAGYSADAFDIGKDLAQFGRWTFTTFNATAPVLKAGTAVRTSDMAANVTFTSSRAGWYYYAVVDSGAARPAIDTTGKGPACGTGLQTIRLTTLSAGAQDIYIVVKDADGNVSDRGFKIPIPAFTIPGKGTAETGTADGAPHTRNITIKSDTVPQTGDPADILPWLVIIVAVLLGCATLAAYRKCRGTKRRE</sequence>
<protein>
    <submittedName>
        <fullName evidence="3">LPXTG-motif cell wall anchor domain protein</fullName>
    </submittedName>
</protein>
<dbReference type="InterPro" id="IPR032675">
    <property type="entry name" value="LRR_dom_sf"/>
</dbReference>
<evidence type="ECO:0000313" key="4">
    <source>
        <dbReference type="Proteomes" id="UP000004893"/>
    </source>
</evidence>
<organism evidence="3 4">
    <name type="scientific">[Clostridium] hylemonae DSM 15053</name>
    <dbReference type="NCBI Taxonomy" id="553973"/>
    <lineage>
        <taxon>Bacteria</taxon>
        <taxon>Bacillati</taxon>
        <taxon>Bacillota</taxon>
        <taxon>Clostridia</taxon>
        <taxon>Lachnospirales</taxon>
        <taxon>Lachnospiraceae</taxon>
    </lineage>
</organism>
<feature type="chain" id="PRO_5002894978" evidence="2">
    <location>
        <begin position="33"/>
        <end position="701"/>
    </location>
</feature>
<dbReference type="eggNOG" id="COG3209">
    <property type="taxonomic scope" value="Bacteria"/>
</dbReference>
<accession>C0BZY8</accession>
<keyword evidence="2" id="KW-0732">Signal</keyword>
<dbReference type="Pfam" id="PF13306">
    <property type="entry name" value="LRR_5"/>
    <property type="match status" value="3"/>
</dbReference>
<gene>
    <name evidence="3" type="ORF">CLOHYLEM_05380</name>
</gene>
<proteinExistence type="predicted"/>
<dbReference type="Gene3D" id="3.80.10.10">
    <property type="entry name" value="Ribonuclease Inhibitor"/>
    <property type="match status" value="2"/>
</dbReference>
<dbReference type="PANTHER" id="PTHR45661">
    <property type="entry name" value="SURFACE ANTIGEN"/>
    <property type="match status" value="1"/>
</dbReference>
<dbReference type="OrthoDB" id="9775707at2"/>
<keyword evidence="4" id="KW-1185">Reference proteome</keyword>
<comment type="caution">
    <text evidence="3">The sequence shown here is derived from an EMBL/GenBank/DDBJ whole genome shotgun (WGS) entry which is preliminary data.</text>
</comment>
<dbReference type="EMBL" id="ABYI02000019">
    <property type="protein sequence ID" value="EEG74716.1"/>
    <property type="molecule type" value="Genomic_DNA"/>
</dbReference>
<dbReference type="RefSeq" id="WP_006442715.1">
    <property type="nucleotide sequence ID" value="NZ_CP036524.1"/>
</dbReference>
<reference evidence="3" key="2">
    <citation type="submission" date="2013-06" db="EMBL/GenBank/DDBJ databases">
        <title>Draft genome sequence of Clostridium hylemonae (DSM 15053).</title>
        <authorList>
            <person name="Sudarsanam P."/>
            <person name="Ley R."/>
            <person name="Guruge J."/>
            <person name="Turnbaugh P.J."/>
            <person name="Mahowald M."/>
            <person name="Liep D."/>
            <person name="Gordon J."/>
        </authorList>
    </citation>
    <scope>NUCLEOTIDE SEQUENCE</scope>
    <source>
        <strain evidence="3">DSM 15053</strain>
    </source>
</reference>
<evidence type="ECO:0000256" key="2">
    <source>
        <dbReference type="SAM" id="SignalP"/>
    </source>
</evidence>
<reference evidence="3" key="1">
    <citation type="submission" date="2009-02" db="EMBL/GenBank/DDBJ databases">
        <authorList>
            <person name="Fulton L."/>
            <person name="Clifton S."/>
            <person name="Fulton B."/>
            <person name="Xu J."/>
            <person name="Minx P."/>
            <person name="Pepin K.H."/>
            <person name="Johnson M."/>
            <person name="Bhonagiri V."/>
            <person name="Nash W.E."/>
            <person name="Mardis E.R."/>
            <person name="Wilson R.K."/>
        </authorList>
    </citation>
    <scope>NUCLEOTIDE SEQUENCE [LARGE SCALE GENOMIC DNA]</scope>
    <source>
        <strain evidence="3">DSM 15053</strain>
    </source>
</reference>
<dbReference type="PANTHER" id="PTHR45661:SF3">
    <property type="entry name" value="IG-LIKE DOMAIN-CONTAINING PROTEIN"/>
    <property type="match status" value="1"/>
</dbReference>
<feature type="transmembrane region" description="Helical" evidence="1">
    <location>
        <begin position="671"/>
        <end position="691"/>
    </location>
</feature>
<name>C0BZY8_9FIRM</name>
<dbReference type="InterPro" id="IPR053139">
    <property type="entry name" value="Surface_bspA-like"/>
</dbReference>